<evidence type="ECO:0000313" key="2">
    <source>
        <dbReference type="Proteomes" id="UP000054270"/>
    </source>
</evidence>
<name>A0A0D2LST0_HYPSF</name>
<reference evidence="2" key="1">
    <citation type="submission" date="2014-04" db="EMBL/GenBank/DDBJ databases">
        <title>Evolutionary Origins and Diversification of the Mycorrhizal Mutualists.</title>
        <authorList>
            <consortium name="DOE Joint Genome Institute"/>
            <consortium name="Mycorrhizal Genomics Consortium"/>
            <person name="Kohler A."/>
            <person name="Kuo A."/>
            <person name="Nagy L.G."/>
            <person name="Floudas D."/>
            <person name="Copeland A."/>
            <person name="Barry K.W."/>
            <person name="Cichocki N."/>
            <person name="Veneault-Fourrey C."/>
            <person name="LaButti K."/>
            <person name="Lindquist E.A."/>
            <person name="Lipzen A."/>
            <person name="Lundell T."/>
            <person name="Morin E."/>
            <person name="Murat C."/>
            <person name="Riley R."/>
            <person name="Ohm R."/>
            <person name="Sun H."/>
            <person name="Tunlid A."/>
            <person name="Henrissat B."/>
            <person name="Grigoriev I.V."/>
            <person name="Hibbett D.S."/>
            <person name="Martin F."/>
        </authorList>
    </citation>
    <scope>NUCLEOTIDE SEQUENCE [LARGE SCALE GENOMIC DNA]</scope>
    <source>
        <strain evidence="2">FD-334 SS-4</strain>
    </source>
</reference>
<dbReference type="EMBL" id="KN817706">
    <property type="protein sequence ID" value="KJA13903.1"/>
    <property type="molecule type" value="Genomic_DNA"/>
</dbReference>
<dbReference type="STRING" id="945553.A0A0D2LST0"/>
<proteinExistence type="predicted"/>
<evidence type="ECO:0000313" key="1">
    <source>
        <dbReference type="EMBL" id="KJA13903.1"/>
    </source>
</evidence>
<dbReference type="Proteomes" id="UP000054270">
    <property type="component" value="Unassembled WGS sequence"/>
</dbReference>
<gene>
    <name evidence="1" type="ORF">HYPSUDRAFT_470268</name>
</gene>
<sequence length="124" mass="14113">MTMVPGFHRLFDELMVWLTKTREENKYRLEAASPLTLRGYPEYVTFTTPDPVKFPVPSPTYLAIHAACAEVAHLSSAAECIDRFYRDMGEGTTLDPGGASANILEEAIRELQVSRFEVRARRRY</sequence>
<keyword evidence="2" id="KW-1185">Reference proteome</keyword>
<dbReference type="OMA" id="CCQIARM"/>
<accession>A0A0D2LST0</accession>
<protein>
    <recommendedName>
        <fullName evidence="3">HNH nuclease domain-containing protein</fullName>
    </recommendedName>
</protein>
<evidence type="ECO:0008006" key="3">
    <source>
        <dbReference type="Google" id="ProtNLM"/>
    </source>
</evidence>
<dbReference type="OrthoDB" id="2104739at2759"/>
<dbReference type="AlphaFoldDB" id="A0A0D2LST0"/>
<organism evidence="1 2">
    <name type="scientific">Hypholoma sublateritium (strain FD-334 SS-4)</name>
    <dbReference type="NCBI Taxonomy" id="945553"/>
    <lineage>
        <taxon>Eukaryota</taxon>
        <taxon>Fungi</taxon>
        <taxon>Dikarya</taxon>
        <taxon>Basidiomycota</taxon>
        <taxon>Agaricomycotina</taxon>
        <taxon>Agaricomycetes</taxon>
        <taxon>Agaricomycetidae</taxon>
        <taxon>Agaricales</taxon>
        <taxon>Agaricineae</taxon>
        <taxon>Strophariaceae</taxon>
        <taxon>Hypholoma</taxon>
    </lineage>
</organism>